<comment type="similarity">
    <text evidence="2">Belongs to the LAZY family.</text>
</comment>
<proteinExistence type="inferred from homology"/>
<name>A0AAV6Y6E4_9LAMI</name>
<organism evidence="4 5">
    <name type="scientific">Buddleja alternifolia</name>
    <dbReference type="NCBI Taxonomy" id="168488"/>
    <lineage>
        <taxon>Eukaryota</taxon>
        <taxon>Viridiplantae</taxon>
        <taxon>Streptophyta</taxon>
        <taxon>Embryophyta</taxon>
        <taxon>Tracheophyta</taxon>
        <taxon>Spermatophyta</taxon>
        <taxon>Magnoliopsida</taxon>
        <taxon>eudicotyledons</taxon>
        <taxon>Gunneridae</taxon>
        <taxon>Pentapetalae</taxon>
        <taxon>asterids</taxon>
        <taxon>lamiids</taxon>
        <taxon>Lamiales</taxon>
        <taxon>Scrophulariaceae</taxon>
        <taxon>Buddlejeae</taxon>
        <taxon>Buddleja</taxon>
    </lineage>
</organism>
<evidence type="ECO:0000256" key="1">
    <source>
        <dbReference type="ARBA" id="ARBA00022604"/>
    </source>
</evidence>
<evidence type="ECO:0000313" key="4">
    <source>
        <dbReference type="EMBL" id="KAG8388426.1"/>
    </source>
</evidence>
<keyword evidence="1" id="KW-0341">Growth regulation</keyword>
<reference evidence="4" key="1">
    <citation type="submission" date="2019-10" db="EMBL/GenBank/DDBJ databases">
        <authorList>
            <person name="Zhang R."/>
            <person name="Pan Y."/>
            <person name="Wang J."/>
            <person name="Ma R."/>
            <person name="Yu S."/>
        </authorList>
    </citation>
    <scope>NUCLEOTIDE SEQUENCE</scope>
    <source>
        <strain evidence="4">LA-IB0</strain>
        <tissue evidence="4">Leaf</tissue>
    </source>
</reference>
<dbReference type="GO" id="GO:0040008">
    <property type="term" value="P:regulation of growth"/>
    <property type="evidence" value="ECO:0007669"/>
    <property type="project" value="InterPro"/>
</dbReference>
<dbReference type="Proteomes" id="UP000826271">
    <property type="component" value="Unassembled WGS sequence"/>
</dbReference>
<evidence type="ECO:0000313" key="5">
    <source>
        <dbReference type="Proteomes" id="UP000826271"/>
    </source>
</evidence>
<feature type="region of interest" description="Disordered" evidence="3">
    <location>
        <begin position="55"/>
        <end position="79"/>
    </location>
</feature>
<dbReference type="PANTHER" id="PTHR34045">
    <property type="entry name" value="OS03G0406300 PROTEIN"/>
    <property type="match status" value="1"/>
</dbReference>
<evidence type="ECO:0000256" key="3">
    <source>
        <dbReference type="SAM" id="MobiDB-lite"/>
    </source>
</evidence>
<gene>
    <name evidence="4" type="ORF">BUALT_Bualt02G0124700</name>
</gene>
<evidence type="ECO:0000256" key="2">
    <source>
        <dbReference type="ARBA" id="ARBA00024198"/>
    </source>
</evidence>
<dbReference type="PANTHER" id="PTHR34045:SF3">
    <property type="entry name" value="PROTEIN LAZY 4"/>
    <property type="match status" value="1"/>
</dbReference>
<keyword evidence="5" id="KW-1185">Reference proteome</keyword>
<dbReference type="InterPro" id="IPR044683">
    <property type="entry name" value="LAZY"/>
</dbReference>
<protein>
    <submittedName>
        <fullName evidence="4">Uncharacterized protein</fullName>
    </submittedName>
</protein>
<feature type="compositionally biased region" description="Polar residues" evidence="3">
    <location>
        <begin position="66"/>
        <end position="75"/>
    </location>
</feature>
<dbReference type="GO" id="GO:0009630">
    <property type="term" value="P:gravitropism"/>
    <property type="evidence" value="ECO:0007669"/>
    <property type="project" value="InterPro"/>
</dbReference>
<dbReference type="EMBL" id="WHWC01000002">
    <property type="protein sequence ID" value="KAG8388426.1"/>
    <property type="molecule type" value="Genomic_DNA"/>
</dbReference>
<dbReference type="AlphaFoldDB" id="A0AAV6Y6E4"/>
<accession>A0AAV6Y6E4</accession>
<sequence length="154" mass="17668">MQSKFVVGHVDKRAYSVHATNHIKKEPPKEEFSDWPNELLAIGTLGNKDLTNKHEIQAEQNDQDEQCSSPDFSEFTSEEAGKLQKELTKLLTRKSASIKAHDHEQIGDGHLPLDRFLNYPSSLEVDRTISDRFSTYSGDKDDDQDYTRKMQRCL</sequence>
<comment type="caution">
    <text evidence="4">The sequence shown here is derived from an EMBL/GenBank/DDBJ whole genome shotgun (WGS) entry which is preliminary data.</text>
</comment>